<evidence type="ECO:0000313" key="7">
    <source>
        <dbReference type="Proteomes" id="UP000618986"/>
    </source>
</evidence>
<dbReference type="RefSeq" id="WP_184685885.1">
    <property type="nucleotide sequence ID" value="NZ_JACHJC010000001.1"/>
</dbReference>
<evidence type="ECO:0000313" key="6">
    <source>
        <dbReference type="EMBL" id="MBB5113940.1"/>
    </source>
</evidence>
<dbReference type="EMBL" id="JACHJC010000001">
    <property type="protein sequence ID" value="MBB5113940.1"/>
    <property type="molecule type" value="Genomic_DNA"/>
</dbReference>
<accession>A0ABR6MEY9</accession>
<keyword evidence="2" id="KW-0813">Transport</keyword>
<comment type="caution">
    <text evidence="6">The sequence shown here is derived from an EMBL/GenBank/DDBJ whole genome shotgun (WGS) entry which is preliminary data.</text>
</comment>
<dbReference type="Proteomes" id="UP000618986">
    <property type="component" value="Unassembled WGS sequence"/>
</dbReference>
<evidence type="ECO:0000256" key="4">
    <source>
        <dbReference type="ARBA" id="ARBA00022840"/>
    </source>
</evidence>
<reference evidence="6 7" key="1">
    <citation type="submission" date="2020-08" db="EMBL/GenBank/DDBJ databases">
        <title>Sequencing the genomes of 1000 actinobacteria strains.</title>
        <authorList>
            <person name="Klenk H.-P."/>
        </authorList>
    </citation>
    <scope>NUCLEOTIDE SEQUENCE [LARGE SCALE GENOMIC DNA]</scope>
    <source>
        <strain evidence="6 7">DSM 43036</strain>
    </source>
</reference>
<dbReference type="PANTHER" id="PTHR43335">
    <property type="entry name" value="ABC TRANSPORTER, ATP-BINDING PROTEIN"/>
    <property type="match status" value="1"/>
</dbReference>
<dbReference type="InterPro" id="IPR003593">
    <property type="entry name" value="AAA+_ATPase"/>
</dbReference>
<dbReference type="InterPro" id="IPR003439">
    <property type="entry name" value="ABC_transporter-like_ATP-bd"/>
</dbReference>
<dbReference type="Pfam" id="PF00005">
    <property type="entry name" value="ABC_tran"/>
    <property type="match status" value="1"/>
</dbReference>
<dbReference type="SMART" id="SM00382">
    <property type="entry name" value="AAA"/>
    <property type="match status" value="1"/>
</dbReference>
<organism evidence="6 7">
    <name type="scientific">Micromonospora echinospora</name>
    <name type="common">Micromonospora purpurea</name>
    <dbReference type="NCBI Taxonomy" id="1877"/>
    <lineage>
        <taxon>Bacteria</taxon>
        <taxon>Bacillati</taxon>
        <taxon>Actinomycetota</taxon>
        <taxon>Actinomycetes</taxon>
        <taxon>Micromonosporales</taxon>
        <taxon>Micromonosporaceae</taxon>
        <taxon>Micromonospora</taxon>
    </lineage>
</organism>
<keyword evidence="4 6" id="KW-0067">ATP-binding</keyword>
<name>A0ABR6MEY9_MICEC</name>
<evidence type="ECO:0000259" key="5">
    <source>
        <dbReference type="PROSITE" id="PS50893"/>
    </source>
</evidence>
<evidence type="ECO:0000256" key="3">
    <source>
        <dbReference type="ARBA" id="ARBA00022741"/>
    </source>
</evidence>
<dbReference type="GeneID" id="300294333"/>
<dbReference type="InterPro" id="IPR027417">
    <property type="entry name" value="P-loop_NTPase"/>
</dbReference>
<proteinExistence type="inferred from homology"/>
<feature type="domain" description="ABC transporter" evidence="5">
    <location>
        <begin position="7"/>
        <end position="232"/>
    </location>
</feature>
<gene>
    <name evidence="6" type="ORF">FHU28_003779</name>
</gene>
<dbReference type="PANTHER" id="PTHR43335:SF4">
    <property type="entry name" value="ABC TRANSPORTER, ATP-BINDING PROTEIN"/>
    <property type="match status" value="1"/>
</dbReference>
<evidence type="ECO:0000256" key="1">
    <source>
        <dbReference type="ARBA" id="ARBA00005417"/>
    </source>
</evidence>
<dbReference type="GO" id="GO:0005524">
    <property type="term" value="F:ATP binding"/>
    <property type="evidence" value="ECO:0007669"/>
    <property type="project" value="UniProtKB-KW"/>
</dbReference>
<keyword evidence="7" id="KW-1185">Reference proteome</keyword>
<dbReference type="PROSITE" id="PS50893">
    <property type="entry name" value="ABC_TRANSPORTER_2"/>
    <property type="match status" value="1"/>
</dbReference>
<dbReference type="Gene3D" id="3.40.50.300">
    <property type="entry name" value="P-loop containing nucleotide triphosphate hydrolases"/>
    <property type="match status" value="1"/>
</dbReference>
<evidence type="ECO:0000256" key="2">
    <source>
        <dbReference type="ARBA" id="ARBA00022448"/>
    </source>
</evidence>
<sequence>MHPPLALHAERLTKRYGRRTALADCDLSVPRGHVIGLVGPNGAGKSTLLQLACGLIAPTSGTLTVLGAPPAADAAHLARVGFVAQDTPVYASLTVAEHLRMGAWLNPSWDAALARRRIDEVGLDPAQKAGRLSGGQRAQLALALAAAKRPELLILDEPAAALDPLARREFMHGLAGFVRELGAGAVLSSHLLGDVAQVCDHLVVLCAARVQVAGPVTDLLATHHRAAAAPAGTEVVWAEPGRVVARGPAVRDGAPVTLEELVLAYLSRAAAHPAVTG</sequence>
<dbReference type="CDD" id="cd03230">
    <property type="entry name" value="ABC_DR_subfamily_A"/>
    <property type="match status" value="1"/>
</dbReference>
<dbReference type="SUPFAM" id="SSF52540">
    <property type="entry name" value="P-loop containing nucleoside triphosphate hydrolases"/>
    <property type="match status" value="1"/>
</dbReference>
<protein>
    <submittedName>
        <fullName evidence="6">ABC-2 type transport system ATP-binding protein</fullName>
    </submittedName>
</protein>
<keyword evidence="3" id="KW-0547">Nucleotide-binding</keyword>
<comment type="similarity">
    <text evidence="1">Belongs to the ABC transporter superfamily.</text>
</comment>